<name>A0A197JE91_9FUNG</name>
<evidence type="ECO:0000313" key="1">
    <source>
        <dbReference type="EMBL" id="OAQ23462.1"/>
    </source>
</evidence>
<dbReference type="AlphaFoldDB" id="A0A197JE91"/>
<organism evidence="1 2">
    <name type="scientific">Linnemannia elongata AG-77</name>
    <dbReference type="NCBI Taxonomy" id="1314771"/>
    <lineage>
        <taxon>Eukaryota</taxon>
        <taxon>Fungi</taxon>
        <taxon>Fungi incertae sedis</taxon>
        <taxon>Mucoromycota</taxon>
        <taxon>Mortierellomycotina</taxon>
        <taxon>Mortierellomycetes</taxon>
        <taxon>Mortierellales</taxon>
        <taxon>Mortierellaceae</taxon>
        <taxon>Linnemannia</taxon>
    </lineage>
</organism>
<proteinExistence type="predicted"/>
<protein>
    <submittedName>
        <fullName evidence="1">Uncharacterized protein</fullName>
    </submittedName>
</protein>
<gene>
    <name evidence="1" type="ORF">K457DRAFT_142675</name>
</gene>
<dbReference type="Proteomes" id="UP000078512">
    <property type="component" value="Unassembled WGS sequence"/>
</dbReference>
<sequence>MGTSARSRFKHQRQYQKDCYDSITKHSCRSKRPSNDDWTLRHHIQPNDTYHYSQTHCLQLSRPISF</sequence>
<keyword evidence="2" id="KW-1185">Reference proteome</keyword>
<evidence type="ECO:0000313" key="2">
    <source>
        <dbReference type="Proteomes" id="UP000078512"/>
    </source>
</evidence>
<accession>A0A197JE91</accession>
<reference evidence="1 2" key="1">
    <citation type="submission" date="2016-05" db="EMBL/GenBank/DDBJ databases">
        <title>Genome sequencing reveals origins of a unique bacterial endosymbiosis in the earliest lineages of terrestrial Fungi.</title>
        <authorList>
            <consortium name="DOE Joint Genome Institute"/>
            <person name="Uehling J."/>
            <person name="Gryganskyi A."/>
            <person name="Hameed K."/>
            <person name="Tschaplinski T."/>
            <person name="Misztal P."/>
            <person name="Wu S."/>
            <person name="Desiro A."/>
            <person name="Vande Pol N."/>
            <person name="Du Z.-Y."/>
            <person name="Zienkiewicz A."/>
            <person name="Zienkiewicz K."/>
            <person name="Morin E."/>
            <person name="Tisserant E."/>
            <person name="Splivallo R."/>
            <person name="Hainaut M."/>
            <person name="Henrissat B."/>
            <person name="Ohm R."/>
            <person name="Kuo A."/>
            <person name="Yan J."/>
            <person name="Lipzen A."/>
            <person name="Nolan M."/>
            <person name="Labutti K."/>
            <person name="Barry K."/>
            <person name="Goldstein A."/>
            <person name="Labbe J."/>
            <person name="Schadt C."/>
            <person name="Tuskan G."/>
            <person name="Grigoriev I."/>
            <person name="Martin F."/>
            <person name="Vilgalys R."/>
            <person name="Bonito G."/>
        </authorList>
    </citation>
    <scope>NUCLEOTIDE SEQUENCE [LARGE SCALE GENOMIC DNA]</scope>
    <source>
        <strain evidence="1 2">AG-77</strain>
    </source>
</reference>
<dbReference type="EMBL" id="KV442118">
    <property type="protein sequence ID" value="OAQ23462.1"/>
    <property type="molecule type" value="Genomic_DNA"/>
</dbReference>